<dbReference type="PROSITE" id="PS50089">
    <property type="entry name" value="ZF_RING_2"/>
    <property type="match status" value="1"/>
</dbReference>
<feature type="coiled-coil region" evidence="2">
    <location>
        <begin position="389"/>
        <end position="473"/>
    </location>
</feature>
<evidence type="ECO:0000313" key="6">
    <source>
        <dbReference type="Proteomes" id="UP001157006"/>
    </source>
</evidence>
<dbReference type="PANTHER" id="PTHR46405:SF4">
    <property type="entry name" value="E3 UBIQUITIN-PROTEIN LIGASE RF298-RELATED"/>
    <property type="match status" value="1"/>
</dbReference>
<dbReference type="AlphaFoldDB" id="A0AAV1A3L9"/>
<evidence type="ECO:0000256" key="2">
    <source>
        <dbReference type="SAM" id="Coils"/>
    </source>
</evidence>
<reference evidence="5 6" key="1">
    <citation type="submission" date="2023-01" db="EMBL/GenBank/DDBJ databases">
        <authorList>
            <person name="Kreplak J."/>
        </authorList>
    </citation>
    <scope>NUCLEOTIDE SEQUENCE [LARGE SCALE GENOMIC DNA]</scope>
</reference>
<feature type="region of interest" description="Disordered" evidence="3">
    <location>
        <begin position="206"/>
        <end position="227"/>
    </location>
</feature>
<feature type="coiled-coil region" evidence="2">
    <location>
        <begin position="601"/>
        <end position="635"/>
    </location>
</feature>
<keyword evidence="1" id="KW-0479">Metal-binding</keyword>
<dbReference type="InterPro" id="IPR001841">
    <property type="entry name" value="Znf_RING"/>
</dbReference>
<evidence type="ECO:0000313" key="5">
    <source>
        <dbReference type="EMBL" id="CAI8603853.1"/>
    </source>
</evidence>
<dbReference type="CDD" id="cd23128">
    <property type="entry name" value="RING-HC_MIP1-like"/>
    <property type="match status" value="1"/>
</dbReference>
<evidence type="ECO:0000256" key="3">
    <source>
        <dbReference type="SAM" id="MobiDB-lite"/>
    </source>
</evidence>
<feature type="compositionally biased region" description="Polar residues" evidence="3">
    <location>
        <begin position="207"/>
        <end position="221"/>
    </location>
</feature>
<dbReference type="Gene3D" id="3.30.40.10">
    <property type="entry name" value="Zinc/RING finger domain, C3HC4 (zinc finger)"/>
    <property type="match status" value="1"/>
</dbReference>
<dbReference type="EMBL" id="OX451738">
    <property type="protein sequence ID" value="CAI8603853.1"/>
    <property type="molecule type" value="Genomic_DNA"/>
</dbReference>
<proteinExistence type="predicted"/>
<dbReference type="InterPro" id="IPR046527">
    <property type="entry name" value="PIR2-like_helical"/>
</dbReference>
<name>A0AAV1A3L9_VICFA</name>
<evidence type="ECO:0000256" key="1">
    <source>
        <dbReference type="PROSITE-ProRule" id="PRU00175"/>
    </source>
</evidence>
<dbReference type="SUPFAM" id="SSF57850">
    <property type="entry name" value="RING/U-box"/>
    <property type="match status" value="1"/>
</dbReference>
<dbReference type="Pfam" id="PF13920">
    <property type="entry name" value="zf-C3HC4_3"/>
    <property type="match status" value="1"/>
</dbReference>
<sequence length="720" mass="81447">MAEEMDKTADYEQGSNCKRKLNHEFSMVPEDRSSNVDGDFSLYGVTNLPDLNEFDPSGLDLDCYTEEPQLRVLEVEDWKDPMATKLEELLMSNLDSIFRNAIRKIVDLGYTQEMVESALSRKALYAEGDLVANIVCYTVKNLKEKCSESIAEFEFQNFKQLLHYFLVEMIGILRELMPSITVTEAMWELLIHDLSIMRVIGADDQSSDVSSEQGSDKSSVPPSKPEVQSIDVVSDFSLTTSQKGSQESKLGSNSKLNSRKELALALRQKFIHMEKTKACGKGGVKLAKLTSVSGLIVEKRLKPQSEIPNQKMKHSSSNTKGVSKAEKGVSIANVCHVSTNDGTALPEGGSLATETIKPKPKLCSSVTQKVQNYCARIPFDKISGKFIPRDEKDEHILKLVSRAQELQDELQSWNDWTNKKVMQVADKVRKIQAESKSLKKEMEAYRKERKALEENAEKRITEVENATENNKKQIQSAASSIFILETKKSLLEKELESARLLAEQSMATHQEALERERMAIQQAQSWNSEKGLLQDELEKEKQTLSKLLQEIEKGKNVLANTEGRVKKEKAKTEKILAQAAYFRKEREQYEALMKAEEDAIRKKAASELQEYVESMVKLENEIAKLRLKSNSYKSISSVVTENKKSETSTTRSSEGRKLLKREHECVMCLSEERSVVFLPCAHQVLCPTCNELHEKQGMKECPSCRTPIELRIRAKFLGQQ</sequence>
<keyword evidence="2" id="KW-0175">Coiled coil</keyword>
<dbReference type="InterPro" id="IPR046934">
    <property type="entry name" value="PIR2-like"/>
</dbReference>
<dbReference type="Proteomes" id="UP001157006">
    <property type="component" value="Chromosome 3"/>
</dbReference>
<keyword evidence="1" id="KW-0863">Zinc-finger</keyword>
<keyword evidence="1" id="KW-0862">Zinc</keyword>
<dbReference type="PANTHER" id="PTHR46405">
    <property type="entry name" value="OS05G0141500 PROTEIN"/>
    <property type="match status" value="1"/>
</dbReference>
<dbReference type="InterPro" id="IPR013083">
    <property type="entry name" value="Znf_RING/FYVE/PHD"/>
</dbReference>
<dbReference type="GO" id="GO:0008270">
    <property type="term" value="F:zinc ion binding"/>
    <property type="evidence" value="ECO:0007669"/>
    <property type="project" value="UniProtKB-KW"/>
</dbReference>
<keyword evidence="6" id="KW-1185">Reference proteome</keyword>
<gene>
    <name evidence="5" type="ORF">VFH_III105080</name>
</gene>
<feature type="domain" description="RING-type" evidence="4">
    <location>
        <begin position="665"/>
        <end position="705"/>
    </location>
</feature>
<feature type="coiled-coil region" evidence="2">
    <location>
        <begin position="523"/>
        <end position="564"/>
    </location>
</feature>
<dbReference type="Pfam" id="PF20235">
    <property type="entry name" value="PIR2-like_helical"/>
    <property type="match status" value="1"/>
</dbReference>
<evidence type="ECO:0000259" key="4">
    <source>
        <dbReference type="PROSITE" id="PS50089"/>
    </source>
</evidence>
<organism evidence="5 6">
    <name type="scientific">Vicia faba</name>
    <name type="common">Broad bean</name>
    <name type="synonym">Faba vulgaris</name>
    <dbReference type="NCBI Taxonomy" id="3906"/>
    <lineage>
        <taxon>Eukaryota</taxon>
        <taxon>Viridiplantae</taxon>
        <taxon>Streptophyta</taxon>
        <taxon>Embryophyta</taxon>
        <taxon>Tracheophyta</taxon>
        <taxon>Spermatophyta</taxon>
        <taxon>Magnoliopsida</taxon>
        <taxon>eudicotyledons</taxon>
        <taxon>Gunneridae</taxon>
        <taxon>Pentapetalae</taxon>
        <taxon>rosids</taxon>
        <taxon>fabids</taxon>
        <taxon>Fabales</taxon>
        <taxon>Fabaceae</taxon>
        <taxon>Papilionoideae</taxon>
        <taxon>50 kb inversion clade</taxon>
        <taxon>NPAAA clade</taxon>
        <taxon>Hologalegina</taxon>
        <taxon>IRL clade</taxon>
        <taxon>Fabeae</taxon>
        <taxon>Vicia</taxon>
    </lineage>
</organism>
<protein>
    <recommendedName>
        <fullName evidence="4">RING-type domain-containing protein</fullName>
    </recommendedName>
</protein>
<accession>A0AAV1A3L9</accession>